<sequence length="42" mass="4932">TSLAKLLLLKDRLQKTDWLIDQIIYRLYGLTEEEIGVVEGRK</sequence>
<name>A0A6V8PKW1_9ACTN</name>
<reference evidence="1 2" key="1">
    <citation type="journal article" date="2020" name="Front. Microbiol.">
        <title>Single-cell genomics of novel Actinobacteria with the Wood-Ljungdahl pathway discovered in a serpentinizing system.</title>
        <authorList>
            <person name="Merino N."/>
            <person name="Kawai M."/>
            <person name="Boyd E.S."/>
            <person name="Colman D.R."/>
            <person name="McGlynn S.E."/>
            <person name="Nealson K.H."/>
            <person name="Kurokawa K."/>
            <person name="Hongoh Y."/>
        </authorList>
    </citation>
    <scope>NUCLEOTIDE SEQUENCE [LARGE SCALE GENOMIC DNA]</scope>
    <source>
        <strain evidence="1 2">S42</strain>
    </source>
</reference>
<evidence type="ECO:0000313" key="2">
    <source>
        <dbReference type="Proteomes" id="UP000568877"/>
    </source>
</evidence>
<dbReference type="EMBL" id="BLSA01000361">
    <property type="protein sequence ID" value="GFP33259.1"/>
    <property type="molecule type" value="Genomic_DNA"/>
</dbReference>
<dbReference type="AlphaFoldDB" id="A0A6V8PKW1"/>
<protein>
    <submittedName>
        <fullName evidence="1">Uncharacterized protein</fullName>
    </submittedName>
</protein>
<accession>A0A6V8PKW1</accession>
<comment type="caution">
    <text evidence="1">The sequence shown here is derived from an EMBL/GenBank/DDBJ whole genome shotgun (WGS) entry which is preliminary data.</text>
</comment>
<proteinExistence type="predicted"/>
<dbReference type="Proteomes" id="UP000568877">
    <property type="component" value="Unassembled WGS sequence"/>
</dbReference>
<organism evidence="1 2">
    <name type="scientific">Candidatus Hakubella thermalkaliphila</name>
    <dbReference type="NCBI Taxonomy" id="2754717"/>
    <lineage>
        <taxon>Bacteria</taxon>
        <taxon>Bacillati</taxon>
        <taxon>Actinomycetota</taxon>
        <taxon>Actinomycetota incertae sedis</taxon>
        <taxon>Candidatus Hakubellales</taxon>
        <taxon>Candidatus Hakubellaceae</taxon>
        <taxon>Candidatus Hakubella</taxon>
    </lineage>
</organism>
<feature type="non-terminal residue" evidence="1">
    <location>
        <position position="1"/>
    </location>
</feature>
<evidence type="ECO:0000313" key="1">
    <source>
        <dbReference type="EMBL" id="GFP33259.1"/>
    </source>
</evidence>
<gene>
    <name evidence="1" type="ORF">HKBW3S42_01593</name>
</gene>